<keyword evidence="5 7" id="KW-0408">Iron</keyword>
<dbReference type="PROSITE" id="PS00086">
    <property type="entry name" value="CYTOCHROME_P450"/>
    <property type="match status" value="1"/>
</dbReference>
<reference evidence="9 10" key="1">
    <citation type="submission" date="2019-01" db="EMBL/GenBank/DDBJ databases">
        <title>Draft genome sequences of the type strain Streptomyces sioyaensis DSM 40032 and its novel strain, TM32, a thermotolerant antibiotics-producing actinobacterium.</title>
        <authorList>
            <person name="Nakaew N."/>
            <person name="Lumyong S."/>
            <person name="Sloan W.T."/>
            <person name="Sungthong R."/>
        </authorList>
    </citation>
    <scope>NUCLEOTIDE SEQUENCE [LARGE SCALE GENOMIC DNA]</scope>
    <source>
        <strain evidence="9 10">DSM 40032</strain>
    </source>
</reference>
<dbReference type="InterPro" id="IPR017972">
    <property type="entry name" value="Cyt_P450_CS"/>
</dbReference>
<evidence type="ECO:0000313" key="9">
    <source>
        <dbReference type="EMBL" id="RXS68714.1"/>
    </source>
</evidence>
<proteinExistence type="inferred from homology"/>
<comment type="similarity">
    <text evidence="1 7">Belongs to the cytochrome P450 family.</text>
</comment>
<evidence type="ECO:0000256" key="3">
    <source>
        <dbReference type="ARBA" id="ARBA00022723"/>
    </source>
</evidence>
<sequence length="403" mass="44337">MSQRSSELPAFPMSKAKGCPLDPPPEYAQLRSDRPVAKARLWDGKEVWLITGYDEIRSIFTDPRISVDNTQPGYPWLSEQARTVVLTGGVKPVGRMDPPEHTAMRRMLGQGFLVKKIQNMRGDVEALVNGLIDDILAGPRPTDLVPALAMPVPSTALGWVLGVPPADKRLISLVPRLFDEDSGLEGAMEARAELFAYIDELITHRENEPGDDIISHLVGYYQKGELSRVSVLTQSVTLIAAALDTTRSMITNGILALLQHPEQAAALIEDPDLVPAAVEELLRYTVVTEFSSKRVAAADIEIAGETIKAGDGIICLISAGNRDEKVFTDPDSLDVRRDAKQHLGFGAGIHTCIGKQLARMELEVVYGTLFRRIPELRLAVPFDQLVFRNTFDVQGVRELPVTW</sequence>
<dbReference type="InterPro" id="IPR001128">
    <property type="entry name" value="Cyt_P450"/>
</dbReference>
<dbReference type="GO" id="GO:0004497">
    <property type="term" value="F:monooxygenase activity"/>
    <property type="evidence" value="ECO:0007669"/>
    <property type="project" value="UniProtKB-KW"/>
</dbReference>
<dbReference type="PRINTS" id="PR00385">
    <property type="entry name" value="P450"/>
</dbReference>
<name>A0A4Q1R614_9ACTN</name>
<dbReference type="EMBL" id="SDIF01000015">
    <property type="protein sequence ID" value="RXS68714.1"/>
    <property type="molecule type" value="Genomic_DNA"/>
</dbReference>
<evidence type="ECO:0000256" key="4">
    <source>
        <dbReference type="ARBA" id="ARBA00023002"/>
    </source>
</evidence>
<dbReference type="InterPro" id="IPR036396">
    <property type="entry name" value="Cyt_P450_sf"/>
</dbReference>
<dbReference type="GO" id="GO:0005506">
    <property type="term" value="F:iron ion binding"/>
    <property type="evidence" value="ECO:0007669"/>
    <property type="project" value="InterPro"/>
</dbReference>
<dbReference type="GO" id="GO:0016705">
    <property type="term" value="F:oxidoreductase activity, acting on paired donors, with incorporation or reduction of molecular oxygen"/>
    <property type="evidence" value="ECO:0007669"/>
    <property type="project" value="InterPro"/>
</dbReference>
<protein>
    <submittedName>
        <fullName evidence="9">Cytochrome P450</fullName>
    </submittedName>
</protein>
<evidence type="ECO:0000256" key="7">
    <source>
        <dbReference type="RuleBase" id="RU000461"/>
    </source>
</evidence>
<dbReference type="RefSeq" id="WP_129246458.1">
    <property type="nucleotide sequence ID" value="NZ_SDIF01000015.1"/>
</dbReference>
<dbReference type="AlphaFoldDB" id="A0A4Q1R614"/>
<evidence type="ECO:0000313" key="10">
    <source>
        <dbReference type="Proteomes" id="UP000289482"/>
    </source>
</evidence>
<dbReference type="PRINTS" id="PR00359">
    <property type="entry name" value="BP450"/>
</dbReference>
<dbReference type="FunFam" id="1.10.630.10:FF:000018">
    <property type="entry name" value="Cytochrome P450 monooxygenase"/>
    <property type="match status" value="1"/>
</dbReference>
<organism evidence="9 10">
    <name type="scientific">Streptomyces sioyaensis</name>
    <dbReference type="NCBI Taxonomy" id="67364"/>
    <lineage>
        <taxon>Bacteria</taxon>
        <taxon>Bacillati</taxon>
        <taxon>Actinomycetota</taxon>
        <taxon>Actinomycetes</taxon>
        <taxon>Kitasatosporales</taxon>
        <taxon>Streptomycetaceae</taxon>
        <taxon>Streptomyces</taxon>
    </lineage>
</organism>
<keyword evidence="3 7" id="KW-0479">Metal-binding</keyword>
<accession>A0A4Q1R614</accession>
<evidence type="ECO:0000256" key="1">
    <source>
        <dbReference type="ARBA" id="ARBA00010617"/>
    </source>
</evidence>
<comment type="caution">
    <text evidence="9">The sequence shown here is derived from an EMBL/GenBank/DDBJ whole genome shotgun (WGS) entry which is preliminary data.</text>
</comment>
<dbReference type="GO" id="GO:0020037">
    <property type="term" value="F:heme binding"/>
    <property type="evidence" value="ECO:0007669"/>
    <property type="project" value="InterPro"/>
</dbReference>
<evidence type="ECO:0000256" key="2">
    <source>
        <dbReference type="ARBA" id="ARBA00022617"/>
    </source>
</evidence>
<feature type="region of interest" description="Disordered" evidence="8">
    <location>
        <begin position="1"/>
        <end position="24"/>
    </location>
</feature>
<keyword evidence="2 7" id="KW-0349">Heme</keyword>
<evidence type="ECO:0000256" key="8">
    <source>
        <dbReference type="SAM" id="MobiDB-lite"/>
    </source>
</evidence>
<dbReference type="Gene3D" id="1.10.630.10">
    <property type="entry name" value="Cytochrome P450"/>
    <property type="match status" value="1"/>
</dbReference>
<dbReference type="GeneID" id="95777934"/>
<evidence type="ECO:0000256" key="5">
    <source>
        <dbReference type="ARBA" id="ARBA00023004"/>
    </source>
</evidence>
<gene>
    <name evidence="9" type="ORF">EST54_07930</name>
</gene>
<evidence type="ECO:0000256" key="6">
    <source>
        <dbReference type="ARBA" id="ARBA00023033"/>
    </source>
</evidence>
<keyword evidence="4 7" id="KW-0560">Oxidoreductase</keyword>
<dbReference type="InterPro" id="IPR002397">
    <property type="entry name" value="Cyt_P450_B"/>
</dbReference>
<dbReference type="PANTHER" id="PTHR46696">
    <property type="entry name" value="P450, PUTATIVE (EUROFUNG)-RELATED"/>
    <property type="match status" value="1"/>
</dbReference>
<dbReference type="SUPFAM" id="SSF48264">
    <property type="entry name" value="Cytochrome P450"/>
    <property type="match status" value="1"/>
</dbReference>
<keyword evidence="10" id="KW-1185">Reference proteome</keyword>
<dbReference type="Pfam" id="PF00067">
    <property type="entry name" value="p450"/>
    <property type="match status" value="1"/>
</dbReference>
<dbReference type="CDD" id="cd11030">
    <property type="entry name" value="CYP105-like"/>
    <property type="match status" value="1"/>
</dbReference>
<dbReference type="Proteomes" id="UP000289482">
    <property type="component" value="Unassembled WGS sequence"/>
</dbReference>
<keyword evidence="6 7" id="KW-0503">Monooxygenase</keyword>
<dbReference type="PANTHER" id="PTHR46696:SF6">
    <property type="entry name" value="P450, PUTATIVE (EUROFUNG)-RELATED"/>
    <property type="match status" value="1"/>
</dbReference>